<dbReference type="Pfam" id="PF02994">
    <property type="entry name" value="Transposase_22"/>
    <property type="match status" value="1"/>
</dbReference>
<feature type="domain" description="L1 transposable element RRM" evidence="3">
    <location>
        <begin position="135"/>
        <end position="219"/>
    </location>
</feature>
<dbReference type="InterPro" id="IPR004244">
    <property type="entry name" value="Transposase_22"/>
</dbReference>
<sequence>MARTWGWEKNSSASKTSNAAEQQADPNDDANVTPSYLLRAIETLKFELKEDNDSIRKDINSSRQEMRSKLDNISKEMQGLTERVDEAETRVGQVKEVSTELTRTLLQWIKRQRITQTKLTDFESRSRRNNIRLFRVEEGAEEKSVLQFITDLLRRELLLPSDLDLKIQRAHRTPTRKPGPNAPLRPIIINFQEFTTKELVLRQAWKKGRIQIKGRSIYFDHDYAPEIVQKRKEYQAVKRALKSSGIRFQTPYTSMRIHWRDGVQVYSSAHSAGIELHQTGIRYYKLLIWPSQSQKYRTGQMDNILKKWSDRGMTAVCMLTDGKLFKSFEMLKEEF</sequence>
<name>A0A3P9JRG9_ORYLA</name>
<dbReference type="PANTHER" id="PTHR11505">
    <property type="entry name" value="L1 TRANSPOSABLE ELEMENT-RELATED"/>
    <property type="match status" value="1"/>
</dbReference>
<evidence type="ECO:0000313" key="5">
    <source>
        <dbReference type="Proteomes" id="UP000265200"/>
    </source>
</evidence>
<dbReference type="Gene3D" id="3.30.70.1820">
    <property type="entry name" value="L1 transposable element, RRM domain"/>
    <property type="match status" value="1"/>
</dbReference>
<dbReference type="Ensembl" id="ENSORLT00015029290.1">
    <property type="protein sequence ID" value="ENSORLP00015034986.1"/>
    <property type="gene ID" value="ENSORLG00015021275.1"/>
</dbReference>
<proteinExistence type="predicted"/>
<keyword evidence="1" id="KW-0175">Coiled coil</keyword>
<feature type="region of interest" description="Disordered" evidence="2">
    <location>
        <begin position="1"/>
        <end position="32"/>
    </location>
</feature>
<dbReference type="AlphaFoldDB" id="A0A3P9JRG9"/>
<accession>A0A3P9JRG9</accession>
<evidence type="ECO:0000313" key="4">
    <source>
        <dbReference type="Ensembl" id="ENSORLP00015034986.1"/>
    </source>
</evidence>
<reference evidence="4" key="4">
    <citation type="submission" date="2025-09" db="UniProtKB">
        <authorList>
            <consortium name="Ensembl"/>
        </authorList>
    </citation>
    <scope>IDENTIFICATION</scope>
    <source>
        <strain evidence="4">HSOK</strain>
    </source>
</reference>
<feature type="compositionally biased region" description="Low complexity" evidence="2">
    <location>
        <begin position="9"/>
        <end position="20"/>
    </location>
</feature>
<feature type="coiled-coil region" evidence="1">
    <location>
        <begin position="56"/>
        <end position="97"/>
    </location>
</feature>
<dbReference type="InterPro" id="IPR043636">
    <property type="entry name" value="L1_RRM_dom"/>
</dbReference>
<evidence type="ECO:0000259" key="3">
    <source>
        <dbReference type="Pfam" id="PF02994"/>
    </source>
</evidence>
<dbReference type="Proteomes" id="UP000265200">
    <property type="component" value="Chromosome 13"/>
</dbReference>
<protein>
    <recommendedName>
        <fullName evidence="3">L1 transposable element RRM domain-containing protein</fullName>
    </recommendedName>
</protein>
<evidence type="ECO:0000256" key="1">
    <source>
        <dbReference type="SAM" id="Coils"/>
    </source>
</evidence>
<organism evidence="4 5">
    <name type="scientific">Oryzias latipes</name>
    <name type="common">Japanese rice fish</name>
    <name type="synonym">Japanese killifish</name>
    <dbReference type="NCBI Taxonomy" id="8090"/>
    <lineage>
        <taxon>Eukaryota</taxon>
        <taxon>Metazoa</taxon>
        <taxon>Chordata</taxon>
        <taxon>Craniata</taxon>
        <taxon>Vertebrata</taxon>
        <taxon>Euteleostomi</taxon>
        <taxon>Actinopterygii</taxon>
        <taxon>Neopterygii</taxon>
        <taxon>Teleostei</taxon>
        <taxon>Neoteleostei</taxon>
        <taxon>Acanthomorphata</taxon>
        <taxon>Ovalentaria</taxon>
        <taxon>Atherinomorphae</taxon>
        <taxon>Beloniformes</taxon>
        <taxon>Adrianichthyidae</taxon>
        <taxon>Oryziinae</taxon>
        <taxon>Oryzias</taxon>
    </lineage>
</organism>
<reference evidence="4 5" key="2">
    <citation type="submission" date="2017-04" db="EMBL/GenBank/DDBJ databases">
        <title>CpG methylation of centromeres and impact of large insertions on vertebrate speciation.</title>
        <authorList>
            <person name="Ichikawa K."/>
            <person name="Yoshimura J."/>
            <person name="Morishita S."/>
        </authorList>
    </citation>
    <scope>NUCLEOTIDE SEQUENCE</scope>
    <source>
        <strain evidence="4 5">HSOK</strain>
    </source>
</reference>
<evidence type="ECO:0000256" key="2">
    <source>
        <dbReference type="SAM" id="MobiDB-lite"/>
    </source>
</evidence>
<reference evidence="4" key="3">
    <citation type="submission" date="2025-08" db="UniProtKB">
        <authorList>
            <consortium name="Ensembl"/>
        </authorList>
    </citation>
    <scope>IDENTIFICATION</scope>
    <source>
        <strain evidence="4">HSOK</strain>
    </source>
</reference>
<reference key="1">
    <citation type="journal article" date="2007" name="Nature">
        <title>The medaka draft genome and insights into vertebrate genome evolution.</title>
        <authorList>
            <person name="Kasahara M."/>
            <person name="Naruse K."/>
            <person name="Sasaki S."/>
            <person name="Nakatani Y."/>
            <person name="Qu W."/>
            <person name="Ahsan B."/>
            <person name="Yamada T."/>
            <person name="Nagayasu Y."/>
            <person name="Doi K."/>
            <person name="Kasai Y."/>
            <person name="Jindo T."/>
            <person name="Kobayashi D."/>
            <person name="Shimada A."/>
            <person name="Toyoda A."/>
            <person name="Kuroki Y."/>
            <person name="Fujiyama A."/>
            <person name="Sasaki T."/>
            <person name="Shimizu A."/>
            <person name="Asakawa S."/>
            <person name="Shimizu N."/>
            <person name="Hashimoto S."/>
            <person name="Yang J."/>
            <person name="Lee Y."/>
            <person name="Matsushima K."/>
            <person name="Sugano S."/>
            <person name="Sakaizumi M."/>
            <person name="Narita T."/>
            <person name="Ohishi K."/>
            <person name="Haga S."/>
            <person name="Ohta F."/>
            <person name="Nomoto H."/>
            <person name="Nogata K."/>
            <person name="Morishita T."/>
            <person name="Endo T."/>
            <person name="Shin-I T."/>
            <person name="Takeda H."/>
            <person name="Morishita S."/>
            <person name="Kohara Y."/>
        </authorList>
    </citation>
    <scope>NUCLEOTIDE SEQUENCE [LARGE SCALE GENOMIC DNA]</scope>
    <source>
        <strain>Hd-rR</strain>
    </source>
</reference>